<dbReference type="VEuPathDB" id="FungiDB:BCV72DRAFT_258847"/>
<evidence type="ECO:0000313" key="5">
    <source>
        <dbReference type="EMBL" id="ORE01332.1"/>
    </source>
</evidence>
<feature type="compositionally biased region" description="Low complexity" evidence="2">
    <location>
        <begin position="739"/>
        <end position="750"/>
    </location>
</feature>
<evidence type="ECO:0000259" key="4">
    <source>
        <dbReference type="Pfam" id="PF20400"/>
    </source>
</evidence>
<feature type="domain" description="SLM1/RGC1-like BAR-like" evidence="4">
    <location>
        <begin position="407"/>
        <end position="600"/>
    </location>
</feature>
<accession>A0A1X0QNJ3</accession>
<dbReference type="OrthoDB" id="5598057at2759"/>
<dbReference type="Pfam" id="PF20400">
    <property type="entry name" value="BAR_4"/>
    <property type="match status" value="1"/>
</dbReference>
<dbReference type="Proteomes" id="UP000242414">
    <property type="component" value="Unassembled WGS sequence"/>
</dbReference>
<organism evidence="5">
    <name type="scientific">Rhizopus microsporus var. microsporus</name>
    <dbReference type="NCBI Taxonomy" id="86635"/>
    <lineage>
        <taxon>Eukaryota</taxon>
        <taxon>Fungi</taxon>
        <taxon>Fungi incertae sedis</taxon>
        <taxon>Mucoromycota</taxon>
        <taxon>Mucoromycotina</taxon>
        <taxon>Mucoromycetes</taxon>
        <taxon>Mucorales</taxon>
        <taxon>Mucorineae</taxon>
        <taxon>Rhizopodaceae</taxon>
        <taxon>Rhizopus</taxon>
    </lineage>
</organism>
<sequence length="851" mass="97832">MSDDFVLLQLHRSSSEIIYKTFGLYSTEEEAYAAATIKQMQSIEESSKKWPKSVIEEHWQEIQSLYKHIKEELSSFKDRFNHLLTLKLFQEQCPVSYKVLPLRTNASDSKTLLNESIFKTKARNLIDALQPKIDEEVDLDNSDDDDDEEEEEEEEDEVEEEEEEEVLDESNNEEEDSGEESDENEGEVAADEDDEEDIEDTESEEEDDDEENAQNENTIPETEEEDQMNGEEGSDDDEEEQSNRSIKRSRTEAEDEEEDEIDEDELVDDEDEPSTIPDLAEQNNGIMTPPMSPIKNSMDSKRHSANVAAGQTGLPWLARDAEGDHFHPHQQQESPPPKLSAKPASIVRIPTRKRTIQRHAYRMKDGLDPMNLFSRVKNVEATTGRGYRRIDAKFMIPSKMQDQFKSSNGVQDAWMAFRQFARENSLIHQDFVDFIENEIIPTLSLMLKDMHHFMQSLLYDKNLRTASLYDCRKKADKMLTRLNTEIYNLASNREDSIKSGKGPYLIPNKDPLLTKYAVMNTIADLYKHENRLHKNFLEVQDKYRQFEQAKIINVYTSLFQRFEAYRSEHGLERSEGVSKIVNIFNAIETDSEWYEFLHHHDNELVKPSAAFKDEHALEFPNESHPLVQPLIMGDIKRKVGSSKWHNEYYVLSAVGVLYCFNSEKDFYRRPYQYKFSIFVPKSNLLVNPTSQLVEFTGKSLGLFGKKKILHMTTTNPQDITHWVSVMGPIANYQQLVPSNQNPATNTNINNHRADTATPVVNNKAGSIQSKKEEGESSADTTQKAQNEQSARFDGQSPILSKGHLVEEHEPIAEQPDVSASNSNMDAVTDESHKKEQAPLRQQNDVLYDTHT</sequence>
<evidence type="ECO:0000256" key="1">
    <source>
        <dbReference type="ARBA" id="ARBA00022553"/>
    </source>
</evidence>
<feature type="region of interest" description="Disordered" evidence="2">
    <location>
        <begin position="129"/>
        <end position="300"/>
    </location>
</feature>
<feature type="compositionally biased region" description="Polar residues" evidence="2">
    <location>
        <begin position="758"/>
        <end position="768"/>
    </location>
</feature>
<proteinExistence type="predicted"/>
<feature type="compositionally biased region" description="Polar residues" evidence="2">
    <location>
        <begin position="777"/>
        <end position="789"/>
    </location>
</feature>
<feature type="compositionally biased region" description="Acidic residues" evidence="2">
    <location>
        <begin position="221"/>
        <end position="240"/>
    </location>
</feature>
<feature type="compositionally biased region" description="Acidic residues" evidence="2">
    <location>
        <begin position="135"/>
        <end position="213"/>
    </location>
</feature>
<feature type="compositionally biased region" description="Acidic residues" evidence="2">
    <location>
        <begin position="253"/>
        <end position="273"/>
    </location>
</feature>
<dbReference type="SUPFAM" id="SSF50729">
    <property type="entry name" value="PH domain-like"/>
    <property type="match status" value="1"/>
</dbReference>
<reference evidence="5" key="1">
    <citation type="journal article" date="2016" name="Proc. Natl. Acad. Sci. U.S.A.">
        <title>Lipid metabolic changes in an early divergent fungus govern the establishment of a mutualistic symbiosis with endobacteria.</title>
        <authorList>
            <person name="Lastovetsky O.A."/>
            <person name="Gaspar M.L."/>
            <person name="Mondo S.J."/>
            <person name="LaButti K.M."/>
            <person name="Sandor L."/>
            <person name="Grigoriev I.V."/>
            <person name="Henry S.A."/>
            <person name="Pawlowska T.E."/>
        </authorList>
    </citation>
    <scope>NUCLEOTIDE SEQUENCE [LARGE SCALE GENOMIC DNA]</scope>
    <source>
        <strain evidence="5">ATCC 52814</strain>
    </source>
</reference>
<dbReference type="InterPro" id="IPR011993">
    <property type="entry name" value="PH-like_dom_sf"/>
</dbReference>
<dbReference type="Gene3D" id="2.30.29.30">
    <property type="entry name" value="Pleckstrin-homology domain (PH domain)/Phosphotyrosine-binding domain (PTB)"/>
    <property type="match status" value="1"/>
</dbReference>
<dbReference type="AlphaFoldDB" id="A0A1X0QNJ3"/>
<evidence type="ECO:0000259" key="3">
    <source>
        <dbReference type="Pfam" id="PF20399"/>
    </source>
</evidence>
<keyword evidence="1" id="KW-0597">Phosphoprotein</keyword>
<dbReference type="EMBL" id="KV922149">
    <property type="protein sequence ID" value="ORE01332.1"/>
    <property type="molecule type" value="Genomic_DNA"/>
</dbReference>
<gene>
    <name evidence="5" type="ORF">BCV72DRAFT_258847</name>
</gene>
<feature type="domain" description="SLM1/RGC1-like PH" evidence="3">
    <location>
        <begin position="619"/>
        <end position="685"/>
    </location>
</feature>
<dbReference type="PANTHER" id="PTHR31941:SF1">
    <property type="entry name" value="CYTOSKELETAL SIGNALING PROTEIN SLM1"/>
    <property type="match status" value="1"/>
</dbReference>
<evidence type="ECO:0008006" key="6">
    <source>
        <dbReference type="Google" id="ProtNLM"/>
    </source>
</evidence>
<dbReference type="PANTHER" id="PTHR31941">
    <property type="entry name" value="CYTOSKELETAL SIGNALING PROTEIN SLM1"/>
    <property type="match status" value="1"/>
</dbReference>
<dbReference type="InterPro" id="IPR046868">
    <property type="entry name" value="BAR_4"/>
</dbReference>
<name>A0A1X0QNJ3_RHIZD</name>
<evidence type="ECO:0000256" key="2">
    <source>
        <dbReference type="SAM" id="MobiDB-lite"/>
    </source>
</evidence>
<protein>
    <recommendedName>
        <fullName evidence="6">PH domain-containing protein</fullName>
    </recommendedName>
</protein>
<dbReference type="InterPro" id="IPR046869">
    <property type="entry name" value="SLM1/RGC1-like_PH"/>
</dbReference>
<dbReference type="Pfam" id="PF20399">
    <property type="entry name" value="PH_20"/>
    <property type="match status" value="1"/>
</dbReference>
<feature type="region of interest" description="Disordered" evidence="2">
    <location>
        <begin position="736"/>
        <end position="851"/>
    </location>
</feature>